<protein>
    <submittedName>
        <fullName evidence="2">Uncharacterized protein</fullName>
    </submittedName>
</protein>
<gene>
    <name evidence="2" type="ORF">AAT19DRAFT_13092</name>
</gene>
<dbReference type="EMBL" id="LCTV02000003">
    <property type="protein sequence ID" value="PRQ76070.1"/>
    <property type="molecule type" value="Genomic_DNA"/>
</dbReference>
<proteinExistence type="predicted"/>
<feature type="compositionally biased region" description="Low complexity" evidence="1">
    <location>
        <begin position="145"/>
        <end position="161"/>
    </location>
</feature>
<feature type="compositionally biased region" description="Low complexity" evidence="1">
    <location>
        <begin position="304"/>
        <end position="313"/>
    </location>
</feature>
<feature type="compositionally biased region" description="Polar residues" evidence="1">
    <location>
        <begin position="290"/>
        <end position="302"/>
    </location>
</feature>
<reference evidence="2 3" key="1">
    <citation type="journal article" date="2018" name="Elife">
        <title>Functional genomics of lipid metabolism in the oleaginous yeast Rhodosporidium toruloides.</title>
        <authorList>
            <person name="Coradetti S.T."/>
            <person name="Pinel D."/>
            <person name="Geiselman G."/>
            <person name="Ito M."/>
            <person name="Mondo S."/>
            <person name="Reilly M.C."/>
            <person name="Cheng Y.F."/>
            <person name="Bauer S."/>
            <person name="Grigoriev I."/>
            <person name="Gladden J.M."/>
            <person name="Simmons B.A."/>
            <person name="Brem R."/>
            <person name="Arkin A.P."/>
            <person name="Skerker J.M."/>
        </authorList>
    </citation>
    <scope>NUCLEOTIDE SEQUENCE [LARGE SCALE GENOMIC DNA]</scope>
    <source>
        <strain evidence="2 3">NBRC 0880</strain>
    </source>
</reference>
<sequence>MRTVAPGRRDPTEQATNGAWKRDWLAHVCSSNSATHRACSTIRKHDGNEALFRQLVLLSINVQNYETVLQTCPSSQCLFPSDDLICSVIGHAKCAIYTVCCPTFLCFDSNADSRTCSIPTSLTATTDQKCALPPHLVVTRRTRSPARSSSSRRSTAGVAVAAKERPVGGRGRPAQGSSSRTLRQPPLFPSSPPLFPPACHSWHRCAVLAQSTDMFSQPFPTFLLLSSFPRRFLFRSSLRLLHKFRSYLRLVRDPPLSGSVARSSFSSGYLDVQLHPSLHALPTRPRQRQRAQGSCRTRSSSPRPIATPAAPSPLLISSSPSLLASQRRNRVAERCIFAVGIVRCLLVDWTASRLASHDLRACEP</sequence>
<name>A0A2T0ADJ3_RHOTO</name>
<evidence type="ECO:0000256" key="1">
    <source>
        <dbReference type="SAM" id="MobiDB-lite"/>
    </source>
</evidence>
<feature type="region of interest" description="Disordered" evidence="1">
    <location>
        <begin position="140"/>
        <end position="186"/>
    </location>
</feature>
<organism evidence="2 3">
    <name type="scientific">Rhodotorula toruloides</name>
    <name type="common">Yeast</name>
    <name type="synonym">Rhodosporidium toruloides</name>
    <dbReference type="NCBI Taxonomy" id="5286"/>
    <lineage>
        <taxon>Eukaryota</taxon>
        <taxon>Fungi</taxon>
        <taxon>Dikarya</taxon>
        <taxon>Basidiomycota</taxon>
        <taxon>Pucciniomycotina</taxon>
        <taxon>Microbotryomycetes</taxon>
        <taxon>Sporidiobolales</taxon>
        <taxon>Sporidiobolaceae</taxon>
        <taxon>Rhodotorula</taxon>
    </lineage>
</organism>
<accession>A0A2T0ADJ3</accession>
<evidence type="ECO:0000313" key="3">
    <source>
        <dbReference type="Proteomes" id="UP000239560"/>
    </source>
</evidence>
<feature type="region of interest" description="Disordered" evidence="1">
    <location>
        <begin position="281"/>
        <end position="313"/>
    </location>
</feature>
<comment type="caution">
    <text evidence="2">The sequence shown here is derived from an EMBL/GenBank/DDBJ whole genome shotgun (WGS) entry which is preliminary data.</text>
</comment>
<evidence type="ECO:0000313" key="2">
    <source>
        <dbReference type="EMBL" id="PRQ76070.1"/>
    </source>
</evidence>
<dbReference type="AlphaFoldDB" id="A0A2T0ADJ3"/>
<dbReference type="Proteomes" id="UP000239560">
    <property type="component" value="Unassembled WGS sequence"/>
</dbReference>